<feature type="transmembrane region" description="Helical" evidence="1">
    <location>
        <begin position="241"/>
        <end position="259"/>
    </location>
</feature>
<evidence type="ECO:0000259" key="3">
    <source>
        <dbReference type="Pfam" id="PF07786"/>
    </source>
</evidence>
<proteinExistence type="predicted"/>
<evidence type="ECO:0000256" key="1">
    <source>
        <dbReference type="SAM" id="Phobius"/>
    </source>
</evidence>
<dbReference type="AlphaFoldDB" id="A0AAE3MHA0"/>
<evidence type="ECO:0000313" key="5">
    <source>
        <dbReference type="Proteomes" id="UP001207408"/>
    </source>
</evidence>
<dbReference type="InterPro" id="IPR052529">
    <property type="entry name" value="Bact_Transport_Assoc"/>
</dbReference>
<feature type="domain" description="DUF418" evidence="2">
    <location>
        <begin position="227"/>
        <end position="386"/>
    </location>
</feature>
<feature type="transmembrane region" description="Helical" evidence="1">
    <location>
        <begin position="350"/>
        <end position="368"/>
    </location>
</feature>
<dbReference type="RefSeq" id="WP_301202081.1">
    <property type="nucleotide sequence ID" value="NZ_JAPDPI010000053.1"/>
</dbReference>
<feature type="domain" description="Heparan-alpha-glucosaminide N-acetyltransferase catalytic" evidence="3">
    <location>
        <begin position="10"/>
        <end position="151"/>
    </location>
</feature>
<sequence>MTTQTPIKNRIEVVDFIRGFAIMAIMLLHNIERFNLYVFPGGWDGMSNVDRGVWDTLFFMFGGKTYSLFALLFGFTFYIMYSKAKEKGNDFGGRFLWRLLLLACFACVNAAFFPGEVLMLYAVVGIFLFVFRKANDTVLLIASVFFLLQPMELYYFFRDVFDSAFEIPKQINWGMHGQVKEYVNEGSFGALVKGNTTVGQVWSMMWAVENGRFLQTAGLFLMGLFIGRKGWYKPEPSNTKIWIRIIVLALLGAIVMYFMQKEFYLNRDFEFRRSIGVAIDMWFKLACTFVWLSQFVLLYKTSFFRKMTKPFLFYGKMSLTNYVTQSIVGSLLYFPYAFNLAPKISVSESLLLGVVLFVLQITFCNWWIKKYKQGPLEKLWHRLTWI</sequence>
<feature type="transmembrane region" description="Helical" evidence="1">
    <location>
        <begin position="12"/>
        <end position="31"/>
    </location>
</feature>
<reference evidence="4" key="1">
    <citation type="submission" date="2022-10" db="EMBL/GenBank/DDBJ databases">
        <authorList>
            <person name="Yu W.X."/>
        </authorList>
    </citation>
    <scope>NUCLEOTIDE SEQUENCE</scope>
    <source>
        <strain evidence="4">D04</strain>
    </source>
</reference>
<gene>
    <name evidence="4" type="ORF">OM074_18590</name>
</gene>
<keyword evidence="1" id="KW-1133">Transmembrane helix</keyword>
<dbReference type="Pfam" id="PF07786">
    <property type="entry name" value="HGSNAT_cat"/>
    <property type="match status" value="1"/>
</dbReference>
<evidence type="ECO:0000259" key="2">
    <source>
        <dbReference type="Pfam" id="PF04235"/>
    </source>
</evidence>
<dbReference type="InterPro" id="IPR012429">
    <property type="entry name" value="HGSNAT_cat"/>
</dbReference>
<dbReference type="PANTHER" id="PTHR30590">
    <property type="entry name" value="INNER MEMBRANE PROTEIN"/>
    <property type="match status" value="1"/>
</dbReference>
<feature type="transmembrane region" description="Helical" evidence="1">
    <location>
        <begin position="137"/>
        <end position="157"/>
    </location>
</feature>
<dbReference type="PANTHER" id="PTHR30590:SF2">
    <property type="entry name" value="INNER MEMBRANE PROTEIN"/>
    <property type="match status" value="1"/>
</dbReference>
<keyword evidence="1" id="KW-0812">Transmembrane</keyword>
<dbReference type="Proteomes" id="UP001207408">
    <property type="component" value="Unassembled WGS sequence"/>
</dbReference>
<comment type="caution">
    <text evidence="4">The sequence shown here is derived from an EMBL/GenBank/DDBJ whole genome shotgun (WGS) entry which is preliminary data.</text>
</comment>
<dbReference type="EMBL" id="JAPDPI010000053">
    <property type="protein sequence ID" value="MCW3807642.1"/>
    <property type="molecule type" value="Genomic_DNA"/>
</dbReference>
<feature type="transmembrane region" description="Helical" evidence="1">
    <location>
        <begin position="99"/>
        <end position="131"/>
    </location>
</feature>
<accession>A0AAE3MHA0</accession>
<feature type="transmembrane region" description="Helical" evidence="1">
    <location>
        <begin position="319"/>
        <end position="338"/>
    </location>
</feature>
<protein>
    <submittedName>
        <fullName evidence="4">DUF418 domain-containing protein</fullName>
    </submittedName>
</protein>
<feature type="transmembrane region" description="Helical" evidence="1">
    <location>
        <begin position="57"/>
        <end position="79"/>
    </location>
</feature>
<dbReference type="InterPro" id="IPR007349">
    <property type="entry name" value="DUF418"/>
</dbReference>
<feature type="transmembrane region" description="Helical" evidence="1">
    <location>
        <begin position="279"/>
        <end position="299"/>
    </location>
</feature>
<keyword evidence="1" id="KW-0472">Membrane</keyword>
<evidence type="ECO:0000313" key="4">
    <source>
        <dbReference type="EMBL" id="MCW3807642.1"/>
    </source>
</evidence>
<dbReference type="Pfam" id="PF04235">
    <property type="entry name" value="DUF418"/>
    <property type="match status" value="1"/>
</dbReference>
<organism evidence="4 5">
    <name type="scientific">Plebeiibacterium marinum</name>
    <dbReference type="NCBI Taxonomy" id="2992111"/>
    <lineage>
        <taxon>Bacteria</taxon>
        <taxon>Pseudomonadati</taxon>
        <taxon>Bacteroidota</taxon>
        <taxon>Bacteroidia</taxon>
        <taxon>Marinilabiliales</taxon>
        <taxon>Marinilabiliaceae</taxon>
        <taxon>Plebeiibacterium</taxon>
    </lineage>
</organism>
<keyword evidence="5" id="KW-1185">Reference proteome</keyword>
<name>A0AAE3MHA0_9BACT</name>